<comment type="caution">
    <text evidence="1">The sequence shown here is derived from an EMBL/GenBank/DDBJ whole genome shotgun (WGS) entry which is preliminary data.</text>
</comment>
<protein>
    <submittedName>
        <fullName evidence="1">Uncharacterized protein</fullName>
    </submittedName>
</protein>
<proteinExistence type="predicted"/>
<keyword evidence="2" id="KW-1185">Reference proteome</keyword>
<name>A0ABV8LPV8_9ACTN</name>
<organism evidence="1 2">
    <name type="scientific">Hamadaea flava</name>
    <dbReference type="NCBI Taxonomy" id="1742688"/>
    <lineage>
        <taxon>Bacteria</taxon>
        <taxon>Bacillati</taxon>
        <taxon>Actinomycetota</taxon>
        <taxon>Actinomycetes</taxon>
        <taxon>Micromonosporales</taxon>
        <taxon>Micromonosporaceae</taxon>
        <taxon>Hamadaea</taxon>
    </lineage>
</organism>
<dbReference type="RefSeq" id="WP_253751847.1">
    <property type="nucleotide sequence ID" value="NZ_JAMZDZ010000001.1"/>
</dbReference>
<reference evidence="2" key="1">
    <citation type="journal article" date="2019" name="Int. J. Syst. Evol. Microbiol.">
        <title>The Global Catalogue of Microorganisms (GCM) 10K type strain sequencing project: providing services to taxonomists for standard genome sequencing and annotation.</title>
        <authorList>
            <consortium name="The Broad Institute Genomics Platform"/>
            <consortium name="The Broad Institute Genome Sequencing Center for Infectious Disease"/>
            <person name="Wu L."/>
            <person name="Ma J."/>
        </authorList>
    </citation>
    <scope>NUCLEOTIDE SEQUENCE [LARGE SCALE GENOMIC DNA]</scope>
    <source>
        <strain evidence="2">CGMCC 4.7289</strain>
    </source>
</reference>
<dbReference type="Proteomes" id="UP001595816">
    <property type="component" value="Unassembled WGS sequence"/>
</dbReference>
<evidence type="ECO:0000313" key="2">
    <source>
        <dbReference type="Proteomes" id="UP001595816"/>
    </source>
</evidence>
<accession>A0ABV8LPV8</accession>
<sequence>MTSVVTDSFEVRPDALAAAAEPFGAASERLTAAREPLYFVPPSSAFGRVSGSAELSRRLKLFVDLVARDLATVADRTAKVKSGLLVCAAGYADLDGEIAEQYLRRPA</sequence>
<evidence type="ECO:0000313" key="1">
    <source>
        <dbReference type="EMBL" id="MFC4133065.1"/>
    </source>
</evidence>
<gene>
    <name evidence="1" type="ORF">ACFOZ4_20830</name>
</gene>
<dbReference type="EMBL" id="JBHSAY010000009">
    <property type="protein sequence ID" value="MFC4133065.1"/>
    <property type="molecule type" value="Genomic_DNA"/>
</dbReference>